<dbReference type="InterPro" id="IPR001179">
    <property type="entry name" value="PPIase_FKBP_dom"/>
</dbReference>
<name>A0ABP8LRQ9_9BACT</name>
<evidence type="ECO:0000256" key="5">
    <source>
        <dbReference type="PROSITE-ProRule" id="PRU00277"/>
    </source>
</evidence>
<dbReference type="EMBL" id="BAABHC010000014">
    <property type="protein sequence ID" value="GAA4433997.1"/>
    <property type="molecule type" value="Genomic_DNA"/>
</dbReference>
<proteinExistence type="inferred from homology"/>
<evidence type="ECO:0000313" key="10">
    <source>
        <dbReference type="Proteomes" id="UP001500552"/>
    </source>
</evidence>
<comment type="similarity">
    <text evidence="2 6">Belongs to the FKBP-type PPIase family.</text>
</comment>
<feature type="chain" id="PRO_5045313610" description="Peptidyl-prolyl cis-trans isomerase" evidence="7">
    <location>
        <begin position="29"/>
        <end position="174"/>
    </location>
</feature>
<comment type="caution">
    <text evidence="9">The sequence shown here is derived from an EMBL/GenBank/DDBJ whole genome shotgun (WGS) entry which is preliminary data.</text>
</comment>
<evidence type="ECO:0000256" key="7">
    <source>
        <dbReference type="SAM" id="SignalP"/>
    </source>
</evidence>
<organism evidence="9 10">
    <name type="scientific">Pontibacter saemangeumensis</name>
    <dbReference type="NCBI Taxonomy" id="1084525"/>
    <lineage>
        <taxon>Bacteria</taxon>
        <taxon>Pseudomonadati</taxon>
        <taxon>Bacteroidota</taxon>
        <taxon>Cytophagia</taxon>
        <taxon>Cytophagales</taxon>
        <taxon>Hymenobacteraceae</taxon>
        <taxon>Pontibacter</taxon>
    </lineage>
</organism>
<reference evidence="10" key="1">
    <citation type="journal article" date="2019" name="Int. J. Syst. Evol. Microbiol.">
        <title>The Global Catalogue of Microorganisms (GCM) 10K type strain sequencing project: providing services to taxonomists for standard genome sequencing and annotation.</title>
        <authorList>
            <consortium name="The Broad Institute Genomics Platform"/>
            <consortium name="The Broad Institute Genome Sequencing Center for Infectious Disease"/>
            <person name="Wu L."/>
            <person name="Ma J."/>
        </authorList>
    </citation>
    <scope>NUCLEOTIDE SEQUENCE [LARGE SCALE GENOMIC DNA]</scope>
    <source>
        <strain evidence="10">JCM 17926</strain>
    </source>
</reference>
<evidence type="ECO:0000313" key="9">
    <source>
        <dbReference type="EMBL" id="GAA4433997.1"/>
    </source>
</evidence>
<dbReference type="PROSITE" id="PS50059">
    <property type="entry name" value="FKBP_PPIASE"/>
    <property type="match status" value="1"/>
</dbReference>
<dbReference type="Gene3D" id="3.10.50.40">
    <property type="match status" value="1"/>
</dbReference>
<evidence type="ECO:0000256" key="1">
    <source>
        <dbReference type="ARBA" id="ARBA00000971"/>
    </source>
</evidence>
<dbReference type="InterPro" id="IPR046357">
    <property type="entry name" value="PPIase_dom_sf"/>
</dbReference>
<keyword evidence="3 5" id="KW-0697">Rotamase</keyword>
<dbReference type="Pfam" id="PF00254">
    <property type="entry name" value="FKBP_C"/>
    <property type="match status" value="1"/>
</dbReference>
<keyword evidence="10" id="KW-1185">Reference proteome</keyword>
<dbReference type="SUPFAM" id="SSF54534">
    <property type="entry name" value="FKBP-like"/>
    <property type="match status" value="1"/>
</dbReference>
<evidence type="ECO:0000256" key="4">
    <source>
        <dbReference type="ARBA" id="ARBA00023235"/>
    </source>
</evidence>
<evidence type="ECO:0000256" key="6">
    <source>
        <dbReference type="RuleBase" id="RU003915"/>
    </source>
</evidence>
<accession>A0ABP8LRQ9</accession>
<evidence type="ECO:0000259" key="8">
    <source>
        <dbReference type="PROSITE" id="PS50059"/>
    </source>
</evidence>
<evidence type="ECO:0000256" key="2">
    <source>
        <dbReference type="ARBA" id="ARBA00006577"/>
    </source>
</evidence>
<gene>
    <name evidence="9" type="ORF">GCM10023188_24420</name>
</gene>
<sequence>MRYFQSYIKKRSGLLQALLFFVALGAFTSCEEEYKPFDPVKQRETDEQLIQEYLKNNNVDMAAVTRTNSGLYYLKLEEGTGAKVESGDNVEVKYKGWLLNGTEFDSNYDSTKPFEFMVGAQQVIAGWDEGLQLMHEGENARLYIPSRLGYGQRPAGTIPANSVLVFDVEIVDIK</sequence>
<evidence type="ECO:0000256" key="3">
    <source>
        <dbReference type="ARBA" id="ARBA00023110"/>
    </source>
</evidence>
<keyword evidence="4 5" id="KW-0413">Isomerase</keyword>
<dbReference type="PANTHER" id="PTHR43811">
    <property type="entry name" value="FKBP-TYPE PEPTIDYL-PROLYL CIS-TRANS ISOMERASE FKPA"/>
    <property type="match status" value="1"/>
</dbReference>
<dbReference type="Proteomes" id="UP001500552">
    <property type="component" value="Unassembled WGS sequence"/>
</dbReference>
<dbReference type="EC" id="5.2.1.8" evidence="6"/>
<dbReference type="RefSeq" id="WP_345159400.1">
    <property type="nucleotide sequence ID" value="NZ_BAABHC010000014.1"/>
</dbReference>
<protein>
    <recommendedName>
        <fullName evidence="6">Peptidyl-prolyl cis-trans isomerase</fullName>
        <ecNumber evidence="6">5.2.1.8</ecNumber>
    </recommendedName>
</protein>
<keyword evidence="7" id="KW-0732">Signal</keyword>
<dbReference type="PANTHER" id="PTHR43811:SF19">
    <property type="entry name" value="39 KDA FK506-BINDING NUCLEAR PROTEIN"/>
    <property type="match status" value="1"/>
</dbReference>
<dbReference type="PROSITE" id="PS51257">
    <property type="entry name" value="PROKAR_LIPOPROTEIN"/>
    <property type="match status" value="1"/>
</dbReference>
<feature type="domain" description="PPIase FKBP-type" evidence="8">
    <location>
        <begin position="87"/>
        <end position="174"/>
    </location>
</feature>
<feature type="signal peptide" evidence="7">
    <location>
        <begin position="1"/>
        <end position="28"/>
    </location>
</feature>
<comment type="catalytic activity">
    <reaction evidence="1 5 6">
        <text>[protein]-peptidylproline (omega=180) = [protein]-peptidylproline (omega=0)</text>
        <dbReference type="Rhea" id="RHEA:16237"/>
        <dbReference type="Rhea" id="RHEA-COMP:10747"/>
        <dbReference type="Rhea" id="RHEA-COMP:10748"/>
        <dbReference type="ChEBI" id="CHEBI:83833"/>
        <dbReference type="ChEBI" id="CHEBI:83834"/>
        <dbReference type="EC" id="5.2.1.8"/>
    </reaction>
</comment>